<feature type="domain" description="Glycosyl transferase family 1" evidence="1">
    <location>
        <begin position="216"/>
        <end position="379"/>
    </location>
</feature>
<evidence type="ECO:0000259" key="2">
    <source>
        <dbReference type="Pfam" id="PF13439"/>
    </source>
</evidence>
<evidence type="ECO:0000313" key="3">
    <source>
        <dbReference type="EMBL" id="SFH36037.1"/>
    </source>
</evidence>
<dbReference type="CDD" id="cd03825">
    <property type="entry name" value="GT4_WcaC-like"/>
    <property type="match status" value="1"/>
</dbReference>
<name>A0A1I2ZDW1_9GAMM</name>
<dbReference type="Proteomes" id="UP000199040">
    <property type="component" value="Unassembled WGS sequence"/>
</dbReference>
<dbReference type="PANTHER" id="PTHR12526">
    <property type="entry name" value="GLYCOSYLTRANSFERASE"/>
    <property type="match status" value="1"/>
</dbReference>
<dbReference type="InterPro" id="IPR001296">
    <property type="entry name" value="Glyco_trans_1"/>
</dbReference>
<protein>
    <submittedName>
        <fullName evidence="3">Glycosyltransferase involved in cell wall bisynthesis</fullName>
    </submittedName>
</protein>
<dbReference type="Pfam" id="PF13439">
    <property type="entry name" value="Glyco_transf_4"/>
    <property type="match status" value="1"/>
</dbReference>
<dbReference type="PANTHER" id="PTHR12526:SF635">
    <property type="entry name" value="GLYCOSYL TRANSFERASE GROUP 1"/>
    <property type="match status" value="1"/>
</dbReference>
<dbReference type="AlphaFoldDB" id="A0A1I2ZDW1"/>
<dbReference type="STRING" id="442341.SAMN04487959_10365"/>
<evidence type="ECO:0000313" key="4">
    <source>
        <dbReference type="Proteomes" id="UP000199040"/>
    </source>
</evidence>
<accession>A0A1I2ZDW1</accession>
<reference evidence="3 4" key="1">
    <citation type="submission" date="2016-10" db="EMBL/GenBank/DDBJ databases">
        <authorList>
            <person name="de Groot N.N."/>
        </authorList>
    </citation>
    <scope>NUCLEOTIDE SEQUENCE [LARGE SCALE GENOMIC DNA]</scope>
    <source>
        <strain evidence="3 4">CGMCC 1.6848</strain>
    </source>
</reference>
<dbReference type="EMBL" id="FOPY01000003">
    <property type="protein sequence ID" value="SFH36037.1"/>
    <property type="molecule type" value="Genomic_DNA"/>
</dbReference>
<organism evidence="3 4">
    <name type="scientific">Modicisalibacter xianhensis</name>
    <dbReference type="NCBI Taxonomy" id="442341"/>
    <lineage>
        <taxon>Bacteria</taxon>
        <taxon>Pseudomonadati</taxon>
        <taxon>Pseudomonadota</taxon>
        <taxon>Gammaproteobacteria</taxon>
        <taxon>Oceanospirillales</taxon>
        <taxon>Halomonadaceae</taxon>
        <taxon>Modicisalibacter</taxon>
    </lineage>
</organism>
<dbReference type="Gene3D" id="3.40.50.2000">
    <property type="entry name" value="Glycogen Phosphorylase B"/>
    <property type="match status" value="2"/>
</dbReference>
<sequence>MKILMLNSYYDKGGAARAALRLAKALPLVGVEVDYRSVYNRHMRPWEKASYLFRVAKDRLPGALKARSKIMFSAGRPDNSTLVESINASDADIVHIHWLHGGGLSIEDIARIAKPVVWSLHDMWAFTGGCHYDQECARFVEGCGHCPLLKSRGRDDLSRDIVKRKLALASQKRDLTIIGLSRWMLRQAARSRALGDVPKVNLPNPINTNVFAPLDKRQARERLNLPLDKKLILFGAMSATDDSRKGYTQLVQALQQLDIRTTDVEVSVFGSDEPDRKPDIPMPIHYLGNIGDDRQLQAIYSAADVMVVPSLQENLSNAIMESLACGTPVVCFDIGGNGDMVEHLKTGFLASPCDPASLAEGIRWVILNKKHSELCENARNKVIEEFDEITVANRYLAFYQDRLVNNKKNVESPVAAKS</sequence>
<dbReference type="Pfam" id="PF00534">
    <property type="entry name" value="Glycos_transf_1"/>
    <property type="match status" value="1"/>
</dbReference>
<dbReference type="SUPFAM" id="SSF53756">
    <property type="entry name" value="UDP-Glycosyltransferase/glycogen phosphorylase"/>
    <property type="match status" value="1"/>
</dbReference>
<dbReference type="InterPro" id="IPR028098">
    <property type="entry name" value="Glyco_trans_4-like_N"/>
</dbReference>
<proteinExistence type="predicted"/>
<keyword evidence="4" id="KW-1185">Reference proteome</keyword>
<evidence type="ECO:0000259" key="1">
    <source>
        <dbReference type="Pfam" id="PF00534"/>
    </source>
</evidence>
<dbReference type="GO" id="GO:0016757">
    <property type="term" value="F:glycosyltransferase activity"/>
    <property type="evidence" value="ECO:0007669"/>
    <property type="project" value="InterPro"/>
</dbReference>
<gene>
    <name evidence="3" type="ORF">SAMN04487959_10365</name>
</gene>
<keyword evidence="3" id="KW-0808">Transferase</keyword>
<feature type="domain" description="Glycosyltransferase subfamily 4-like N-terminal" evidence="2">
    <location>
        <begin position="13"/>
        <end position="131"/>
    </location>
</feature>
<dbReference type="GO" id="GO:1901135">
    <property type="term" value="P:carbohydrate derivative metabolic process"/>
    <property type="evidence" value="ECO:0007669"/>
    <property type="project" value="UniProtKB-ARBA"/>
</dbReference>